<gene>
    <name evidence="1" type="ORF">AN2V17_16210</name>
</gene>
<proteinExistence type="predicted"/>
<reference evidence="1" key="1">
    <citation type="submission" date="2023-09" db="EMBL/GenBank/DDBJ databases">
        <title>Vallitalea sediminicola and Vallitalea maricola sp. nov., anaerobic bacteria isolated from marine sediment.</title>
        <authorList>
            <person name="Hirano S."/>
            <person name="Maeda A."/>
            <person name="Terahara T."/>
            <person name="Mori K."/>
            <person name="Hamada M."/>
            <person name="Matsumoto R."/>
            <person name="Kobayashi T."/>
        </authorList>
    </citation>
    <scope>NUCLEOTIDE SEQUENCE</scope>
    <source>
        <strain evidence="1">AN17-2</strain>
    </source>
</reference>
<protein>
    <submittedName>
        <fullName evidence="1">Uncharacterized protein</fullName>
    </submittedName>
</protein>
<name>A0ACB5UHH2_9FIRM</name>
<keyword evidence="2" id="KW-1185">Reference proteome</keyword>
<organism evidence="1 2">
    <name type="scientific">Vallitalea maricola</name>
    <dbReference type="NCBI Taxonomy" id="3074433"/>
    <lineage>
        <taxon>Bacteria</taxon>
        <taxon>Bacillati</taxon>
        <taxon>Bacillota</taxon>
        <taxon>Clostridia</taxon>
        <taxon>Lachnospirales</taxon>
        <taxon>Vallitaleaceae</taxon>
        <taxon>Vallitalea</taxon>
    </lineage>
</organism>
<accession>A0ACB5UHH2</accession>
<evidence type="ECO:0000313" key="2">
    <source>
        <dbReference type="Proteomes" id="UP001374599"/>
    </source>
</evidence>
<dbReference type="Proteomes" id="UP001374599">
    <property type="component" value="Unassembled WGS sequence"/>
</dbReference>
<dbReference type="EMBL" id="BTPU01000025">
    <property type="protein sequence ID" value="GMQ62389.1"/>
    <property type="molecule type" value="Genomic_DNA"/>
</dbReference>
<comment type="caution">
    <text evidence="1">The sequence shown here is derived from an EMBL/GenBank/DDBJ whole genome shotgun (WGS) entry which is preliminary data.</text>
</comment>
<evidence type="ECO:0000313" key="1">
    <source>
        <dbReference type="EMBL" id="GMQ62389.1"/>
    </source>
</evidence>
<sequence length="68" mass="8283">MRINCYNKFFYVTIYEACGDYSSTMQKRLIVFAHIPLKTKLFMFKTDIANYRNKELKDEIIIRLGFWM</sequence>